<dbReference type="AlphaFoldDB" id="A0A2C6Z8C4"/>
<dbReference type="GO" id="GO:0016787">
    <property type="term" value="F:hydrolase activity"/>
    <property type="evidence" value="ECO:0007669"/>
    <property type="project" value="UniProtKB-KW"/>
</dbReference>
<organism evidence="2 3">
    <name type="scientific">Teichococcus rhizosphaerae</name>
    <dbReference type="NCBI Taxonomy" id="1335062"/>
    <lineage>
        <taxon>Bacteria</taxon>
        <taxon>Pseudomonadati</taxon>
        <taxon>Pseudomonadota</taxon>
        <taxon>Alphaproteobacteria</taxon>
        <taxon>Acetobacterales</taxon>
        <taxon>Roseomonadaceae</taxon>
        <taxon>Roseomonas</taxon>
    </lineage>
</organism>
<dbReference type="OrthoDB" id="9806902at2"/>
<keyword evidence="3" id="KW-1185">Reference proteome</keyword>
<protein>
    <submittedName>
        <fullName evidence="2">Alpha/beta hydrolase</fullName>
    </submittedName>
</protein>
<evidence type="ECO:0000259" key="1">
    <source>
        <dbReference type="Pfam" id="PF12146"/>
    </source>
</evidence>
<proteinExistence type="predicted"/>
<feature type="domain" description="Serine aminopeptidase S33" evidence="1">
    <location>
        <begin position="102"/>
        <end position="337"/>
    </location>
</feature>
<keyword evidence="2" id="KW-0378">Hydrolase</keyword>
<dbReference type="InterPro" id="IPR029058">
    <property type="entry name" value="AB_hydrolase_fold"/>
</dbReference>
<comment type="caution">
    <text evidence="2">The sequence shown here is derived from an EMBL/GenBank/DDBJ whole genome shotgun (WGS) entry which is preliminary data.</text>
</comment>
<dbReference type="InterPro" id="IPR000073">
    <property type="entry name" value="AB_hydrolase_1"/>
</dbReference>
<dbReference type="SUPFAM" id="SSF53474">
    <property type="entry name" value="alpha/beta-Hydrolases"/>
    <property type="match status" value="1"/>
</dbReference>
<sequence length="373" mass="38709">MDRAAPPPLCRRAMPHRMRRIAVSPANPAPPGPASPGQALLRRALWGHALLGLALLALAGCAPRVVPAGPAVLSPALAEDAIVAADGARLKLHRRDPPAGLPPRAVLLALHGFNDHAGNFLLDGFGRLAEAGVLTYAYDHRGFGASPNRTLWPGEETLAADAAAALRLLRERHPGLPLFLLGESMGAAVAVLAVTGPAAAAPPDGMLLMAPAFWSYAAIGPVAKGAFWLLAHSLPALAFPPGAGSITASDNTAALRRFSRDPLTIKDTRIDAAWGLLGLMDGATARLAGCCAPPTLVLQGAKDRVAPPSVTRGALRGMRPETRLARYGEGWHLLLRDGVSDSVAEDILSWMEDPARALPSGADAVGAAWLAEP</sequence>
<reference evidence="2 3" key="1">
    <citation type="submission" date="2017-10" db="EMBL/GenBank/DDBJ databases">
        <authorList>
            <person name="Banno H."/>
            <person name="Chua N.-H."/>
        </authorList>
    </citation>
    <scope>NUCLEOTIDE SEQUENCE [LARGE SCALE GENOMIC DNA]</scope>
    <source>
        <strain evidence="2 3">YW11</strain>
    </source>
</reference>
<dbReference type="EMBL" id="PDNU01000019">
    <property type="protein sequence ID" value="PHK94751.1"/>
    <property type="molecule type" value="Genomic_DNA"/>
</dbReference>
<dbReference type="Gene3D" id="3.40.50.1820">
    <property type="entry name" value="alpha/beta hydrolase"/>
    <property type="match status" value="1"/>
</dbReference>
<dbReference type="InterPro" id="IPR051044">
    <property type="entry name" value="MAG_DAG_Lipase"/>
</dbReference>
<dbReference type="Proteomes" id="UP000223527">
    <property type="component" value="Unassembled WGS sequence"/>
</dbReference>
<gene>
    <name evidence="2" type="ORF">CR162_11375</name>
</gene>
<evidence type="ECO:0000313" key="2">
    <source>
        <dbReference type="EMBL" id="PHK94751.1"/>
    </source>
</evidence>
<name>A0A2C6Z8C4_9PROT</name>
<dbReference type="PANTHER" id="PTHR11614">
    <property type="entry name" value="PHOSPHOLIPASE-RELATED"/>
    <property type="match status" value="1"/>
</dbReference>
<dbReference type="InterPro" id="IPR022742">
    <property type="entry name" value="Hydrolase_4"/>
</dbReference>
<dbReference type="Pfam" id="PF12146">
    <property type="entry name" value="Hydrolase_4"/>
    <property type="match status" value="1"/>
</dbReference>
<dbReference type="PRINTS" id="PR00111">
    <property type="entry name" value="ABHYDROLASE"/>
</dbReference>
<accession>A0A2C6Z8C4</accession>
<evidence type="ECO:0000313" key="3">
    <source>
        <dbReference type="Proteomes" id="UP000223527"/>
    </source>
</evidence>